<dbReference type="PROSITE" id="PS50231">
    <property type="entry name" value="RICIN_B_LECTIN"/>
    <property type="match status" value="1"/>
</dbReference>
<evidence type="ECO:0000256" key="1">
    <source>
        <dbReference type="SAM" id="SignalP"/>
    </source>
</evidence>
<dbReference type="SMART" id="SM00458">
    <property type="entry name" value="RICIN"/>
    <property type="match status" value="1"/>
</dbReference>
<dbReference type="InterPro" id="IPR000772">
    <property type="entry name" value="Ricin_B_lectin"/>
</dbReference>
<dbReference type="EMBL" id="BAAAHK010000013">
    <property type="protein sequence ID" value="GAA0952212.1"/>
    <property type="molecule type" value="Genomic_DNA"/>
</dbReference>
<dbReference type="Gene3D" id="2.80.10.50">
    <property type="match status" value="2"/>
</dbReference>
<accession>A0ABN1R5K6</accession>
<dbReference type="InterPro" id="IPR035992">
    <property type="entry name" value="Ricin_B-like_lectins"/>
</dbReference>
<keyword evidence="4" id="KW-1185">Reference proteome</keyword>
<protein>
    <recommendedName>
        <fullName evidence="2">Ricin B lectin domain-containing protein</fullName>
    </recommendedName>
</protein>
<dbReference type="Pfam" id="PF00652">
    <property type="entry name" value="Ricin_B_lectin"/>
    <property type="match status" value="1"/>
</dbReference>
<sequence>MRARKRIAGVISIAAAGFLAAGLTVPANASSAAEDTAQFTQLVNLVTWESLKCAAIPGNNPANQVQVIQFTCGDVKHLEQQWEATDVDIDEFSNFVYVFKNKRTLKCLTAAGGGIVWQYTCIAGNKNQRWAYDRGWRLHNQESGKCLAVPGGPRDDTVGLIHFTCSDSKSQKWDKVPV</sequence>
<organism evidence="3 4">
    <name type="scientific">Kribbella koreensis</name>
    <dbReference type="NCBI Taxonomy" id="57909"/>
    <lineage>
        <taxon>Bacteria</taxon>
        <taxon>Bacillati</taxon>
        <taxon>Actinomycetota</taxon>
        <taxon>Actinomycetes</taxon>
        <taxon>Propionibacteriales</taxon>
        <taxon>Kribbellaceae</taxon>
        <taxon>Kribbella</taxon>
    </lineage>
</organism>
<comment type="caution">
    <text evidence="3">The sequence shown here is derived from an EMBL/GenBank/DDBJ whole genome shotgun (WGS) entry which is preliminary data.</text>
</comment>
<feature type="signal peptide" evidence="1">
    <location>
        <begin position="1"/>
        <end position="29"/>
    </location>
</feature>
<proteinExistence type="predicted"/>
<dbReference type="Proteomes" id="UP001500542">
    <property type="component" value="Unassembled WGS sequence"/>
</dbReference>
<gene>
    <name evidence="3" type="ORF">GCM10009554_54910</name>
</gene>
<feature type="domain" description="Ricin B lectin" evidence="2">
    <location>
        <begin position="39"/>
        <end position="176"/>
    </location>
</feature>
<dbReference type="CDD" id="cd00161">
    <property type="entry name" value="beta-trefoil_Ricin-like"/>
    <property type="match status" value="1"/>
</dbReference>
<evidence type="ECO:0000313" key="3">
    <source>
        <dbReference type="EMBL" id="GAA0952212.1"/>
    </source>
</evidence>
<name>A0ABN1R5K6_9ACTN</name>
<feature type="chain" id="PRO_5046180023" description="Ricin B lectin domain-containing protein" evidence="1">
    <location>
        <begin position="30"/>
        <end position="178"/>
    </location>
</feature>
<dbReference type="RefSeq" id="WP_343976130.1">
    <property type="nucleotide sequence ID" value="NZ_BAAAHK010000013.1"/>
</dbReference>
<dbReference type="SUPFAM" id="SSF50370">
    <property type="entry name" value="Ricin B-like lectins"/>
    <property type="match status" value="1"/>
</dbReference>
<keyword evidence="1" id="KW-0732">Signal</keyword>
<evidence type="ECO:0000259" key="2">
    <source>
        <dbReference type="SMART" id="SM00458"/>
    </source>
</evidence>
<evidence type="ECO:0000313" key="4">
    <source>
        <dbReference type="Proteomes" id="UP001500542"/>
    </source>
</evidence>
<reference evidence="3 4" key="1">
    <citation type="journal article" date="2019" name="Int. J. Syst. Evol. Microbiol.">
        <title>The Global Catalogue of Microorganisms (GCM) 10K type strain sequencing project: providing services to taxonomists for standard genome sequencing and annotation.</title>
        <authorList>
            <consortium name="The Broad Institute Genomics Platform"/>
            <consortium name="The Broad Institute Genome Sequencing Center for Infectious Disease"/>
            <person name="Wu L."/>
            <person name="Ma J."/>
        </authorList>
    </citation>
    <scope>NUCLEOTIDE SEQUENCE [LARGE SCALE GENOMIC DNA]</scope>
    <source>
        <strain evidence="3 4">JCM 10977</strain>
    </source>
</reference>